<gene>
    <name evidence="1" type="ORF">CVD27_23950</name>
</gene>
<dbReference type="Gene3D" id="3.30.110.170">
    <property type="entry name" value="Protein of unknown function (DUF541), domain 1"/>
    <property type="match status" value="1"/>
</dbReference>
<evidence type="ECO:0000313" key="2">
    <source>
        <dbReference type="Proteomes" id="UP000234950"/>
    </source>
</evidence>
<organism evidence="1 2">
    <name type="scientific">Neobacillus cucumis</name>
    <dbReference type="NCBI Taxonomy" id="1740721"/>
    <lineage>
        <taxon>Bacteria</taxon>
        <taxon>Bacillati</taxon>
        <taxon>Bacillota</taxon>
        <taxon>Bacilli</taxon>
        <taxon>Bacillales</taxon>
        <taxon>Bacillaceae</taxon>
        <taxon>Neobacillus</taxon>
    </lineage>
</organism>
<dbReference type="OrthoDB" id="9785192at2"/>
<reference evidence="1 2" key="1">
    <citation type="submission" date="2017-11" db="EMBL/GenBank/DDBJ databases">
        <title>Comparitive Functional Genomics of Dry Heat Resistant strains isolated from the Viking Spacecraft.</title>
        <authorList>
            <person name="Seuylemezian A."/>
            <person name="Cooper K."/>
            <person name="Vaishampayan P."/>
        </authorList>
    </citation>
    <scope>NUCLEOTIDE SEQUENCE [LARGE SCALE GENOMIC DNA]</scope>
    <source>
        <strain evidence="1 2">V32-6</strain>
    </source>
</reference>
<dbReference type="Proteomes" id="UP000234950">
    <property type="component" value="Unassembled WGS sequence"/>
</dbReference>
<dbReference type="EMBL" id="PGVE01000090">
    <property type="protein sequence ID" value="PLS01712.1"/>
    <property type="molecule type" value="Genomic_DNA"/>
</dbReference>
<protein>
    <recommendedName>
        <fullName evidence="3">SIMPL domain-containing protein</fullName>
    </recommendedName>
</protein>
<dbReference type="Gene3D" id="3.30.70.2970">
    <property type="entry name" value="Protein of unknown function (DUF541), domain 2"/>
    <property type="match status" value="1"/>
</dbReference>
<keyword evidence="2" id="KW-1185">Reference proteome</keyword>
<proteinExistence type="predicted"/>
<comment type="caution">
    <text evidence="1">The sequence shown here is derived from an EMBL/GenBank/DDBJ whole genome shotgun (WGS) entry which is preliminary data.</text>
</comment>
<dbReference type="Pfam" id="PF04402">
    <property type="entry name" value="SIMPL"/>
    <property type="match status" value="1"/>
</dbReference>
<dbReference type="AlphaFoldDB" id="A0A2N5H859"/>
<dbReference type="PANTHER" id="PTHR34387">
    <property type="entry name" value="SLR1258 PROTEIN"/>
    <property type="match status" value="1"/>
</dbReference>
<dbReference type="PANTHER" id="PTHR34387:SF1">
    <property type="entry name" value="PERIPLASMIC IMMUNOGENIC PROTEIN"/>
    <property type="match status" value="1"/>
</dbReference>
<dbReference type="RefSeq" id="WP_101651123.1">
    <property type="nucleotide sequence ID" value="NZ_PGVE01000090.1"/>
</dbReference>
<name>A0A2N5H859_9BACI</name>
<dbReference type="InterPro" id="IPR052022">
    <property type="entry name" value="26kDa_periplasmic_antigen"/>
</dbReference>
<accession>A0A2N5H859</accession>
<evidence type="ECO:0008006" key="3">
    <source>
        <dbReference type="Google" id="ProtNLM"/>
    </source>
</evidence>
<evidence type="ECO:0000313" key="1">
    <source>
        <dbReference type="EMBL" id="PLS01712.1"/>
    </source>
</evidence>
<dbReference type="InterPro" id="IPR007497">
    <property type="entry name" value="SIMPL/DUF541"/>
</dbReference>
<dbReference type="GO" id="GO:0006974">
    <property type="term" value="P:DNA damage response"/>
    <property type="evidence" value="ECO:0007669"/>
    <property type="project" value="TreeGrafter"/>
</dbReference>
<sequence length="220" mass="24358">MYHYHVPNRNGLHPKSNIIKVTGEGELSIPPDSASVNLGVITEMKELTSAQQQNSVEVAKVINALQTLGIPKNLIQTLDYRIETEYDYEQGKQLFRGYKITHLLHVKLEELSLVGKAVDIAVQNGVNYVSNVQFSLKDKETYYLQALSLALNNASDKAKTIASTLHVTLLPTPIMVVEREPAVQPIPYSAGTLMKGINSTPIEPGLIKVKAVILAEFHYH</sequence>